<feature type="compositionally biased region" description="Low complexity" evidence="1">
    <location>
        <begin position="670"/>
        <end position="681"/>
    </location>
</feature>
<evidence type="ECO:0000313" key="3">
    <source>
        <dbReference type="Proteomes" id="UP000224507"/>
    </source>
</evidence>
<feature type="region of interest" description="Disordered" evidence="1">
    <location>
        <begin position="666"/>
        <end position="703"/>
    </location>
</feature>
<proteinExistence type="predicted"/>
<dbReference type="GO" id="GO:0003824">
    <property type="term" value="F:catalytic activity"/>
    <property type="evidence" value="ECO:0007669"/>
    <property type="project" value="UniProtKB-ARBA"/>
</dbReference>
<evidence type="ECO:0000313" key="2">
    <source>
        <dbReference type="EMBL" id="PHI17415.1"/>
    </source>
</evidence>
<protein>
    <submittedName>
        <fullName evidence="2">Uncharacterized protein</fullName>
    </submittedName>
</protein>
<sequence>MYLIGLVADENIENVGGNIVASDLVSLYSKDRDIKNVKKLSIHENDYHNVFTDVRGSGDIVGNKVSIVANNVENLGADIIAKEKIQIGARENLVIGSLEAVDKKVNDGGRDFVLDEKRTNVGSNLKAKDISLISLGDIAITGSNIVANNEMDIGAKGDIAIVAGKDLTLHQEKHSKSRGIRGSSSEENLAYATRNVASNIIGDKVNITSGKDVNIFGSNVGAKDTGNITAKGTITEAAAKEINYSYYKKTKSGFMGLTGKSSAEKIRQELNAESNLYVKNQGIIGGDIKVIGSNLVLGNNSIINGKLTTDSNELHSSYSLEEKKKGFSGSIGSGGFSVGYGKSESKLKEKDLTNAKSNLVLGDGTTLNKGADITATNLIHGNISINNGDVKFGARKDVKDIETSSKSSGINLSVKIKSEALDRAKQGVDSFKQMKSGDILGGIASSTNTVTGIVSGLASNQGTKLPISAVNKNNSDDDNDDDQNNQDNTVGKDNLKAAQATNNFYANVGVNLGFNKSSSNSKSHSESGVVTTIRGKDKNSSITYNNVKNIEYVGTQAQNTKFIYNNVDNITKKAVELNNYSSSSSRSSGISAGVTIGYGDGTQTSVDAVKVSASKSKMNTNGTNFQNGKFVNVDEVHNNTKNMTLSGFNQEGGTVTGNIQNLTIESKQNTSTTTGSTKGGSLSIAPNGLPSGSASYSQTNGERKVVDSPTTFLIGDGSNLKVGKVENTAGAIGATGNGKLSIDEYVGHNLENVDKSKTVGGSVGVSASGITSLGVNYSDRKQEGITKNTVIGNVEIGKSSGDEINKDLDTMTEITEDRDFKTNINIESQTINYIKNPDKFKEDLGKAKDEINDVAYAIEKSIKDPGEDNRNAFEQLRETRFIGTFNNIAKEKLETLNTADEIADVTKMTLADMGYDDVDVIFSDPAHAPQLIDKNGKTKSGTAYVDKETGRRTIIINANDPKNSDRAKLIGTLSEEASHIVNKIEGRQKKVPTEKGLESTGRASNTYQQDKYGKNTTKIAITSDGKDYSNVDFGENVGDKKIKDPRDFLKNEYGTEKEKKELEDLFSKEKGEKVYIDWDLYEGNFSEAMHYSLYERLKNQISKYSYRYKINYWGFEAKTRVNDTNEINKDFKEIDNSEAVYHNYIPEINSINMEKNKINTKRVNYYTGQESVTDFNGKLVTDTWNIGTGNTFTYDPNKKNWANTRDKIYHGLVDIPNWVFLGTGIADKSTTWQRLRLFIMGAKVSGNYEELTDKGYNTVGEKELKDFYNRKQAEIEERKIKNTNLR</sequence>
<reference evidence="2 3" key="1">
    <citation type="submission" date="2017-06" db="EMBL/GenBank/DDBJ databases">
        <title>Draft genome sequence of Fusobacterium nucleatum subsp. polymorphum KCOM 1274 (=ChDC F309).</title>
        <authorList>
            <person name="Kook J.-K."/>
            <person name="Park S.-N."/>
            <person name="Lim Y.K."/>
            <person name="Roh H."/>
        </authorList>
    </citation>
    <scope>NUCLEOTIDE SEQUENCE [LARGE SCALE GENOMIC DNA]</scope>
    <source>
        <strain evidence="3">KCOM 1274 (ChDC F309)</strain>
    </source>
</reference>
<feature type="region of interest" description="Disordered" evidence="1">
    <location>
        <begin position="989"/>
        <end position="1010"/>
    </location>
</feature>
<dbReference type="EMBL" id="NIRO01000001">
    <property type="protein sequence ID" value="PHI17415.1"/>
    <property type="molecule type" value="Genomic_DNA"/>
</dbReference>
<name>A0A2C6CMU9_FUSNP</name>
<feature type="compositionally biased region" description="Polar residues" evidence="1">
    <location>
        <begin position="690"/>
        <end position="700"/>
    </location>
</feature>
<organism evidence="2 3">
    <name type="scientific">Fusobacterium nucleatum subsp. polymorphum</name>
    <name type="common">Fusobacterium polymorphum</name>
    <dbReference type="NCBI Taxonomy" id="76857"/>
    <lineage>
        <taxon>Bacteria</taxon>
        <taxon>Fusobacteriati</taxon>
        <taxon>Fusobacteriota</taxon>
        <taxon>Fusobacteriia</taxon>
        <taxon>Fusobacteriales</taxon>
        <taxon>Fusobacteriaceae</taxon>
        <taxon>Fusobacterium</taxon>
    </lineage>
</organism>
<comment type="caution">
    <text evidence="2">The sequence shown here is derived from an EMBL/GenBank/DDBJ whole genome shotgun (WGS) entry which is preliminary data.</text>
</comment>
<accession>A0A2C6CMU9</accession>
<dbReference type="Pfam" id="PF13332">
    <property type="entry name" value="Fil_haemagg_2"/>
    <property type="match status" value="2"/>
</dbReference>
<gene>
    <name evidence="2" type="ORF">CBG56_00030</name>
</gene>
<dbReference type="InterPro" id="IPR025157">
    <property type="entry name" value="Hemagglutinin_rpt"/>
</dbReference>
<evidence type="ECO:0000256" key="1">
    <source>
        <dbReference type="SAM" id="MobiDB-lite"/>
    </source>
</evidence>
<feature type="compositionally biased region" description="Polar residues" evidence="1">
    <location>
        <begin position="1001"/>
        <end position="1010"/>
    </location>
</feature>
<feature type="region of interest" description="Disordered" evidence="1">
    <location>
        <begin position="465"/>
        <end position="490"/>
    </location>
</feature>
<dbReference type="Proteomes" id="UP000224507">
    <property type="component" value="Unassembled WGS sequence"/>
</dbReference>